<reference evidence="3 4" key="1">
    <citation type="submission" date="2018-03" db="EMBL/GenBank/DDBJ databases">
        <title>Cross-interface Injection: A General Nanoliter Liquid Handling Method Applied to Single Cells Genome Amplification Automated Nanoliter Liquid Handling Applied to Single Cell Multiple Displacement Amplification.</title>
        <authorList>
            <person name="Yun J."/>
            <person name="Xu P."/>
            <person name="Xu J."/>
            <person name="Dai X."/>
            <person name="Wang Y."/>
            <person name="Zheng X."/>
            <person name="Cao C."/>
            <person name="Yi Q."/>
            <person name="Zhu Y."/>
            <person name="Wang L."/>
            <person name="Dong Z."/>
            <person name="Huang Y."/>
            <person name="Huang L."/>
            <person name="Du W."/>
        </authorList>
    </citation>
    <scope>NUCLEOTIDE SEQUENCE [LARGE SCALE GENOMIC DNA]</scope>
    <source>
        <strain evidence="3 4">A9-4</strain>
    </source>
</reference>
<evidence type="ECO:0000256" key="2">
    <source>
        <dbReference type="ARBA" id="ARBA00007637"/>
    </source>
</evidence>
<dbReference type="Proteomes" id="UP000241514">
    <property type="component" value="Unassembled WGS sequence"/>
</dbReference>
<evidence type="ECO:0000313" key="3">
    <source>
        <dbReference type="EMBL" id="PTB89154.1"/>
    </source>
</evidence>
<proteinExistence type="inferred from homology"/>
<protein>
    <submittedName>
        <fullName evidence="3">UDP-glucose 4-epimerase</fullName>
    </submittedName>
</protein>
<dbReference type="AlphaFoldDB" id="A0A2T4D5S3"/>
<evidence type="ECO:0000313" key="4">
    <source>
        <dbReference type="Proteomes" id="UP000241514"/>
    </source>
</evidence>
<sequence length="310" mass="33645">MILLTGASGFVGRAVASLVPHAELKLLVRRPSEIECASEVICDLVALPDLSDSLSDVNCVIHCAARAHVMNEVPDAIDKYREVNVTGTLHLARAAAEAGVRRFVYLSSVKVHGESTTNRKPFSSASEYAPVDPYGVSKVEAEQALRELCNDYPMELVIIRPPLVYGPGVKANFRSLMNLAAKNLPLPLGSAKGLRSLVYIENLVDVILVCSRHPAAAGQSFLVSDGQEVTTAELLRQMTGALGKRPRLFKFPPALLRFACKIIGREGIYDRLFGSLQIDIQHTSDKLGWQPPVPFEVAITKTMASLNKSG</sequence>
<name>A0A2T4D5S3_9GAMM</name>
<dbReference type="InterPro" id="IPR036291">
    <property type="entry name" value="NAD(P)-bd_dom_sf"/>
</dbReference>
<dbReference type="PANTHER" id="PTHR43000">
    <property type="entry name" value="DTDP-D-GLUCOSE 4,6-DEHYDRATASE-RELATED"/>
    <property type="match status" value="1"/>
</dbReference>
<dbReference type="SUPFAM" id="SSF51735">
    <property type="entry name" value="NAD(P)-binding Rossmann-fold domains"/>
    <property type="match status" value="1"/>
</dbReference>
<dbReference type="EMBL" id="PYVG01000020">
    <property type="protein sequence ID" value="PTB89154.1"/>
    <property type="molecule type" value="Genomic_DNA"/>
</dbReference>
<gene>
    <name evidence="3" type="ORF">C9928_04430</name>
</gene>
<dbReference type="Gene3D" id="3.40.50.720">
    <property type="entry name" value="NAD(P)-binding Rossmann-like Domain"/>
    <property type="match status" value="1"/>
</dbReference>
<dbReference type="Pfam" id="PF01370">
    <property type="entry name" value="Epimerase"/>
    <property type="match status" value="1"/>
</dbReference>
<comment type="caution">
    <text evidence="3">The sequence shown here is derived from an EMBL/GenBank/DDBJ whole genome shotgun (WGS) entry which is preliminary data.</text>
</comment>
<evidence type="ECO:0000256" key="1">
    <source>
        <dbReference type="ARBA" id="ARBA00005125"/>
    </source>
</evidence>
<dbReference type="CDD" id="cd05232">
    <property type="entry name" value="UDP_G4E_4_SDR_e"/>
    <property type="match status" value="1"/>
</dbReference>
<dbReference type="InterPro" id="IPR001509">
    <property type="entry name" value="Epimerase_deHydtase"/>
</dbReference>
<comment type="similarity">
    <text evidence="2">Belongs to the NAD(P)-dependent epimerase/dehydratase family.</text>
</comment>
<comment type="pathway">
    <text evidence="1">Bacterial outer membrane biogenesis; LPS O-antigen biosynthesis.</text>
</comment>
<accession>A0A2T4D5S3</accession>
<organism evidence="3 4">
    <name type="scientific">Pseudidiomarina aestuarii</name>
    <dbReference type="NCBI Taxonomy" id="624146"/>
    <lineage>
        <taxon>Bacteria</taxon>
        <taxon>Pseudomonadati</taxon>
        <taxon>Pseudomonadota</taxon>
        <taxon>Gammaproteobacteria</taxon>
        <taxon>Alteromonadales</taxon>
        <taxon>Idiomarinaceae</taxon>
        <taxon>Pseudidiomarina</taxon>
    </lineage>
</organism>